<feature type="compositionally biased region" description="Low complexity" evidence="1">
    <location>
        <begin position="849"/>
        <end position="858"/>
    </location>
</feature>
<gene>
    <name evidence="2" type="ORF">ASPGLDRAFT_797455</name>
</gene>
<feature type="compositionally biased region" description="Basic residues" evidence="1">
    <location>
        <begin position="388"/>
        <end position="401"/>
    </location>
</feature>
<dbReference type="VEuPathDB" id="FungiDB:ASPGLDRAFT_797455"/>
<organism evidence="2 3">
    <name type="scientific">Aspergillus glaucus CBS 516.65</name>
    <dbReference type="NCBI Taxonomy" id="1160497"/>
    <lineage>
        <taxon>Eukaryota</taxon>
        <taxon>Fungi</taxon>
        <taxon>Dikarya</taxon>
        <taxon>Ascomycota</taxon>
        <taxon>Pezizomycotina</taxon>
        <taxon>Eurotiomycetes</taxon>
        <taxon>Eurotiomycetidae</taxon>
        <taxon>Eurotiales</taxon>
        <taxon>Aspergillaceae</taxon>
        <taxon>Aspergillus</taxon>
        <taxon>Aspergillus subgen. Aspergillus</taxon>
    </lineage>
</organism>
<dbReference type="GeneID" id="34466292"/>
<feature type="compositionally biased region" description="Polar residues" evidence="1">
    <location>
        <begin position="1"/>
        <end position="24"/>
    </location>
</feature>
<evidence type="ECO:0000313" key="3">
    <source>
        <dbReference type="Proteomes" id="UP000184300"/>
    </source>
</evidence>
<feature type="compositionally biased region" description="Basic residues" evidence="1">
    <location>
        <begin position="838"/>
        <end position="848"/>
    </location>
</feature>
<feature type="compositionally biased region" description="Polar residues" evidence="1">
    <location>
        <begin position="743"/>
        <end position="776"/>
    </location>
</feature>
<feature type="region of interest" description="Disordered" evidence="1">
    <location>
        <begin position="1"/>
        <end position="172"/>
    </location>
</feature>
<dbReference type="RefSeq" id="XP_022397575.1">
    <property type="nucleotide sequence ID" value="XM_022550032.1"/>
</dbReference>
<feature type="compositionally biased region" description="Low complexity" evidence="1">
    <location>
        <begin position="311"/>
        <end position="320"/>
    </location>
</feature>
<evidence type="ECO:0000256" key="1">
    <source>
        <dbReference type="SAM" id="MobiDB-lite"/>
    </source>
</evidence>
<feature type="compositionally biased region" description="Basic and acidic residues" evidence="1">
    <location>
        <begin position="864"/>
        <end position="883"/>
    </location>
</feature>
<dbReference type="AlphaFoldDB" id="A0A1L9VAB9"/>
<evidence type="ECO:0008006" key="4">
    <source>
        <dbReference type="Google" id="ProtNLM"/>
    </source>
</evidence>
<dbReference type="Proteomes" id="UP000184300">
    <property type="component" value="Unassembled WGS sequence"/>
</dbReference>
<dbReference type="EMBL" id="KV878908">
    <property type="protein sequence ID" value="OJJ80877.1"/>
    <property type="molecule type" value="Genomic_DNA"/>
</dbReference>
<dbReference type="OrthoDB" id="5406427at2759"/>
<evidence type="ECO:0000313" key="2">
    <source>
        <dbReference type="EMBL" id="OJJ80877.1"/>
    </source>
</evidence>
<keyword evidence="3" id="KW-1185">Reference proteome</keyword>
<proteinExistence type="predicted"/>
<feature type="compositionally biased region" description="Polar residues" evidence="1">
    <location>
        <begin position="233"/>
        <end position="242"/>
    </location>
</feature>
<name>A0A1L9VAB9_ASPGL</name>
<feature type="region of interest" description="Disordered" evidence="1">
    <location>
        <begin position="187"/>
        <end position="489"/>
    </location>
</feature>
<feature type="compositionally biased region" description="Pro residues" evidence="1">
    <location>
        <begin position="98"/>
        <end position="107"/>
    </location>
</feature>
<feature type="compositionally biased region" description="Basic residues" evidence="1">
    <location>
        <begin position="884"/>
        <end position="898"/>
    </location>
</feature>
<sequence length="912" mass="98119">MASISLPPQSHSTMISQDFHSSSHPIFHGHSRRNLSMSGPLPNPSFVFPARDPDHSKSIPPSTSPAVLESRGIRTPPSLPAFSFNPGSVQASQLSPPQHSPTGPPTNRPTGHRRRPSEFVGGDRLVTPPVAETNQTKDENPLQCPEKLPAPGPGFSAGGPGKRSRHAHRRSAAISSVDLTAISNALNTQPTLGSAPVVPADRKRDNPTFEEIPRPMSHSATSLPRHSPPASPTGETSASQPNLPAPSGFLAPEQPPSAAVPVEIPRSTPEIHPEQAARNSGPPAIEISPSNDEKPRVRPKTADASWLFDQSSSGTTGNGTQSKRPLLSVGHTRHKSLSSGLLDAALKKNNHANEDAHLTDLSGRSSSSDDDSDTSAETHEEFAEQPSKKKSKSKTRKKKVRSWAGSILTRGKGKRNPSKKESVEDNNSAPPALTRTNSELGSGLDVDFDDDNMVVLRAPTNTETPPNPPPTDTGVPQPTPSLDGSWKPRSFYEQGLADDTLTPVIDLDAALGPFNTPDMRAGQTAPSSFSAATRRMYSGGRRGEFVGPEMRYHRRTESAPEMPPFDRSALGNHRLTGNSTLENPDVFYEEEEDAFLAATSEPSPEEERRVSQAGSVIYDEPSTSDKDSSDTLTRQPAEEEGPRAEGLGIQGNAPAQVAAPLWNNLVNGRFEQEKVAEQVHSARNPFANPPRTPVDIIRQEGWQHNRAPAPPSPDVSPRFLPVDKRPSTSPIDLGPNIPPFSLNGGSSQPTSGFPSPVFTNSPPDGPRSVTTPSTMDRTFFIPPYNNMSAEFPHGSVEDVPSLTSSTSTSTNPLQRFSATFFPRRGSSDRAASFSAAVHRRTSASHAAKRSSLASLSKLVVGPHANERSKLSYEEKPPGDAPEKGKKKGRGIGRLKHFWRTKDKEKNHGYTDQ</sequence>
<reference evidence="3" key="1">
    <citation type="journal article" date="2017" name="Genome Biol.">
        <title>Comparative genomics reveals high biological diversity and specific adaptations in the industrially and medically important fungal genus Aspergillus.</title>
        <authorList>
            <person name="de Vries R.P."/>
            <person name="Riley R."/>
            <person name="Wiebenga A."/>
            <person name="Aguilar-Osorio G."/>
            <person name="Amillis S."/>
            <person name="Uchima C.A."/>
            <person name="Anderluh G."/>
            <person name="Asadollahi M."/>
            <person name="Askin M."/>
            <person name="Barry K."/>
            <person name="Battaglia E."/>
            <person name="Bayram O."/>
            <person name="Benocci T."/>
            <person name="Braus-Stromeyer S.A."/>
            <person name="Caldana C."/>
            <person name="Canovas D."/>
            <person name="Cerqueira G.C."/>
            <person name="Chen F."/>
            <person name="Chen W."/>
            <person name="Choi C."/>
            <person name="Clum A."/>
            <person name="Dos Santos R.A."/>
            <person name="Damasio A.R."/>
            <person name="Diallinas G."/>
            <person name="Emri T."/>
            <person name="Fekete E."/>
            <person name="Flipphi M."/>
            <person name="Freyberg S."/>
            <person name="Gallo A."/>
            <person name="Gournas C."/>
            <person name="Habgood R."/>
            <person name="Hainaut M."/>
            <person name="Harispe M.L."/>
            <person name="Henrissat B."/>
            <person name="Hilden K.S."/>
            <person name="Hope R."/>
            <person name="Hossain A."/>
            <person name="Karabika E."/>
            <person name="Karaffa L."/>
            <person name="Karanyi Z."/>
            <person name="Krasevec N."/>
            <person name="Kuo A."/>
            <person name="Kusch H."/>
            <person name="LaButti K."/>
            <person name="Lagendijk E.L."/>
            <person name="Lapidus A."/>
            <person name="Levasseur A."/>
            <person name="Lindquist E."/>
            <person name="Lipzen A."/>
            <person name="Logrieco A.F."/>
            <person name="MacCabe A."/>
            <person name="Maekelae M.R."/>
            <person name="Malavazi I."/>
            <person name="Melin P."/>
            <person name="Meyer V."/>
            <person name="Mielnichuk N."/>
            <person name="Miskei M."/>
            <person name="Molnar A.P."/>
            <person name="Mule G."/>
            <person name="Ngan C.Y."/>
            <person name="Orejas M."/>
            <person name="Orosz E."/>
            <person name="Ouedraogo J.P."/>
            <person name="Overkamp K.M."/>
            <person name="Park H.-S."/>
            <person name="Perrone G."/>
            <person name="Piumi F."/>
            <person name="Punt P.J."/>
            <person name="Ram A.F."/>
            <person name="Ramon A."/>
            <person name="Rauscher S."/>
            <person name="Record E."/>
            <person name="Riano-Pachon D.M."/>
            <person name="Robert V."/>
            <person name="Roehrig J."/>
            <person name="Ruller R."/>
            <person name="Salamov A."/>
            <person name="Salih N.S."/>
            <person name="Samson R.A."/>
            <person name="Sandor E."/>
            <person name="Sanguinetti M."/>
            <person name="Schuetze T."/>
            <person name="Sepcic K."/>
            <person name="Shelest E."/>
            <person name="Sherlock G."/>
            <person name="Sophianopoulou V."/>
            <person name="Squina F.M."/>
            <person name="Sun H."/>
            <person name="Susca A."/>
            <person name="Todd R.B."/>
            <person name="Tsang A."/>
            <person name="Unkles S.E."/>
            <person name="van de Wiele N."/>
            <person name="van Rossen-Uffink D."/>
            <person name="Oliveira J.V."/>
            <person name="Vesth T.C."/>
            <person name="Visser J."/>
            <person name="Yu J.-H."/>
            <person name="Zhou M."/>
            <person name="Andersen M.R."/>
            <person name="Archer D.B."/>
            <person name="Baker S.E."/>
            <person name="Benoit I."/>
            <person name="Brakhage A.A."/>
            <person name="Braus G.H."/>
            <person name="Fischer R."/>
            <person name="Frisvad J.C."/>
            <person name="Goldman G.H."/>
            <person name="Houbraken J."/>
            <person name="Oakley B."/>
            <person name="Pocsi I."/>
            <person name="Scazzocchio C."/>
            <person name="Seiboth B."/>
            <person name="vanKuyk P.A."/>
            <person name="Wortman J."/>
            <person name="Dyer P.S."/>
            <person name="Grigoriev I.V."/>
        </authorList>
    </citation>
    <scope>NUCLEOTIDE SEQUENCE [LARGE SCALE GENOMIC DNA]</scope>
    <source>
        <strain evidence="3">CBS 516.65</strain>
    </source>
</reference>
<feature type="compositionally biased region" description="Basic residues" evidence="1">
    <location>
        <begin position="162"/>
        <end position="171"/>
    </location>
</feature>
<feature type="region of interest" description="Disordered" evidence="1">
    <location>
        <begin position="838"/>
        <end position="912"/>
    </location>
</feature>
<feature type="compositionally biased region" description="Polar residues" evidence="1">
    <location>
        <begin position="85"/>
        <end position="97"/>
    </location>
</feature>
<feature type="compositionally biased region" description="Basic and acidic residues" evidence="1">
    <location>
        <begin position="200"/>
        <end position="213"/>
    </location>
</feature>
<feature type="region of interest" description="Disordered" evidence="1">
    <location>
        <begin position="698"/>
        <end position="812"/>
    </location>
</feature>
<feature type="compositionally biased region" description="Polar residues" evidence="1">
    <location>
        <begin position="425"/>
        <end position="440"/>
    </location>
</feature>
<feature type="compositionally biased region" description="Basic and acidic residues" evidence="1">
    <location>
        <begin position="899"/>
        <end position="912"/>
    </location>
</feature>
<feature type="region of interest" description="Disordered" evidence="1">
    <location>
        <begin position="540"/>
        <end position="652"/>
    </location>
</feature>
<accession>A0A1L9VAB9</accession>
<protein>
    <recommendedName>
        <fullName evidence="4">Cell wall proline rich protein</fullName>
    </recommendedName>
</protein>